<dbReference type="OrthoDB" id="9799092at2"/>
<organism evidence="2 3">
    <name type="scientific">Kribbella amoyensis</name>
    <dbReference type="NCBI Taxonomy" id="996641"/>
    <lineage>
        <taxon>Bacteria</taxon>
        <taxon>Bacillati</taxon>
        <taxon>Actinomycetota</taxon>
        <taxon>Actinomycetes</taxon>
        <taxon>Propionibacteriales</taxon>
        <taxon>Kribbellaceae</taxon>
        <taxon>Kribbella</taxon>
    </lineage>
</organism>
<evidence type="ECO:0000313" key="2">
    <source>
        <dbReference type="EMBL" id="TWD83657.1"/>
    </source>
</evidence>
<name>A0A561BXR7_9ACTN</name>
<proteinExistence type="predicted"/>
<feature type="domain" description="N-acetyltransferase" evidence="1">
    <location>
        <begin position="165"/>
        <end position="316"/>
    </location>
</feature>
<evidence type="ECO:0000313" key="3">
    <source>
        <dbReference type="Proteomes" id="UP000318380"/>
    </source>
</evidence>
<accession>A0A561BXR7</accession>
<dbReference type="GO" id="GO:0016747">
    <property type="term" value="F:acyltransferase activity, transferring groups other than amino-acyl groups"/>
    <property type="evidence" value="ECO:0007669"/>
    <property type="project" value="InterPro"/>
</dbReference>
<keyword evidence="3" id="KW-1185">Reference proteome</keyword>
<comment type="caution">
    <text evidence="2">The sequence shown here is derived from an EMBL/GenBank/DDBJ whole genome shotgun (WGS) entry which is preliminary data.</text>
</comment>
<dbReference type="InterPro" id="IPR000182">
    <property type="entry name" value="GNAT_dom"/>
</dbReference>
<dbReference type="InterPro" id="IPR016181">
    <property type="entry name" value="Acyl_CoA_acyltransferase"/>
</dbReference>
<dbReference type="EMBL" id="VIVK01000001">
    <property type="protein sequence ID" value="TWD83657.1"/>
    <property type="molecule type" value="Genomic_DNA"/>
</dbReference>
<dbReference type="Gene3D" id="3.40.630.30">
    <property type="match status" value="1"/>
</dbReference>
<gene>
    <name evidence="2" type="ORF">FB561_4823</name>
</gene>
<sequence>MTAALLPDGLTVRPIGPDDAELVTAQLGAYTNALIGYAKYSLEDVANYQRDPQLDLANDSWLVFDGEKLVGTGTTLAHLGTGRVSHDAFAADPRIAGWLLDRGAERAVEVASGGDQVTLSVSLLGEDRQLQSLLGERGYAFETSIQRMRIDHDGSVPTPEVPAGVVIRRGAYDEAARRAGHAVITAAFADQPSAVPRPYDEWVASREARSTFHWSDVTLLELDGRVVGYRDCSDHFVESDGCGYISRLAVLDEARGRGLAKYLLRDQFALDAAAGRSGTILHVDSSNPTPAVGLYLGVGMAPTLVSEVWTRTVAPR</sequence>
<dbReference type="PROSITE" id="PS51186">
    <property type="entry name" value="GNAT"/>
    <property type="match status" value="1"/>
</dbReference>
<reference evidence="2 3" key="1">
    <citation type="submission" date="2019-06" db="EMBL/GenBank/DDBJ databases">
        <title>Sequencing the genomes of 1000 actinobacteria strains.</title>
        <authorList>
            <person name="Klenk H.-P."/>
        </authorList>
    </citation>
    <scope>NUCLEOTIDE SEQUENCE [LARGE SCALE GENOMIC DNA]</scope>
    <source>
        <strain evidence="2 3">DSM 24683</strain>
    </source>
</reference>
<dbReference type="SUPFAM" id="SSF55729">
    <property type="entry name" value="Acyl-CoA N-acyltransferases (Nat)"/>
    <property type="match status" value="2"/>
</dbReference>
<dbReference type="RefSeq" id="WP_145810429.1">
    <property type="nucleotide sequence ID" value="NZ_VIVK01000001.1"/>
</dbReference>
<dbReference type="Proteomes" id="UP000318380">
    <property type="component" value="Unassembled WGS sequence"/>
</dbReference>
<evidence type="ECO:0000259" key="1">
    <source>
        <dbReference type="PROSITE" id="PS51186"/>
    </source>
</evidence>
<dbReference type="CDD" id="cd04301">
    <property type="entry name" value="NAT_SF"/>
    <property type="match status" value="1"/>
</dbReference>
<keyword evidence="2" id="KW-0808">Transferase</keyword>
<dbReference type="AlphaFoldDB" id="A0A561BXR7"/>
<protein>
    <submittedName>
        <fullName evidence="2">Acetyltransferase (GNAT) family protein</fullName>
    </submittedName>
</protein>
<dbReference type="Pfam" id="PF00583">
    <property type="entry name" value="Acetyltransf_1"/>
    <property type="match status" value="1"/>
</dbReference>